<feature type="domain" description="Glycosyl transferase family 1" evidence="1">
    <location>
        <begin position="221"/>
        <end position="370"/>
    </location>
</feature>
<evidence type="ECO:0000259" key="1">
    <source>
        <dbReference type="Pfam" id="PF00534"/>
    </source>
</evidence>
<dbReference type="GO" id="GO:0016757">
    <property type="term" value="F:glycosyltransferase activity"/>
    <property type="evidence" value="ECO:0007669"/>
    <property type="project" value="UniProtKB-KW"/>
</dbReference>
<sequence length="391" mass="45200">MKKKILFLCSNMEIGGFQKSLISVLQCFDYEKYDVDLLLFNPTGIFMELIPTQVNILPTIIEPIYFANGKKAVSFLIKNRKIYLAIHRLLSCFLWIFDKGKGAAFMVKAVPKLKKKYDVAIDYNGQQILYYMVEKVHAEKKISYFHSDYLKWPFYKNADRKYYKLVSSIVTVSDECVESMKKVFPEYTDKIYCIENINSEKTVNLFPLNSNTFQDDFDGVRIVTVGRVCKDKGIDLVFEALDKLLNDGYKVRWYMVGPVTDEEFCQECRKQYGECAELIFLGATNNPYDYMRNADIIVHPSRFEGKAVAIEEAKILRKPVVATNFSTVNNQLVDGETGLIVEMNGNAVYEGVKKLIDNQELADYIIAKQKEICRGNEEEIKKLYWLMEKGK</sequence>
<keyword evidence="2" id="KW-0328">Glycosyltransferase</keyword>
<dbReference type="AlphaFoldDB" id="A0A6N2R7X1"/>
<dbReference type="PANTHER" id="PTHR12526">
    <property type="entry name" value="GLYCOSYLTRANSFERASE"/>
    <property type="match status" value="1"/>
</dbReference>
<organism evidence="2">
    <name type="scientific">[Clostridium] nexile</name>
    <dbReference type="NCBI Taxonomy" id="29361"/>
    <lineage>
        <taxon>Bacteria</taxon>
        <taxon>Bacillati</taxon>
        <taxon>Bacillota</taxon>
        <taxon>Clostridia</taxon>
        <taxon>Lachnospirales</taxon>
        <taxon>Lachnospiraceae</taxon>
        <taxon>Tyzzerella</taxon>
    </lineage>
</organism>
<protein>
    <submittedName>
        <fullName evidence="2">Alpha-D-kanosaminyltransferase</fullName>
        <ecNumber evidence="2">2.4.1.301</ecNumber>
    </submittedName>
</protein>
<gene>
    <name evidence="2" type="primary">kanE</name>
    <name evidence="2" type="ORF">CNLFYP112_00013</name>
</gene>
<evidence type="ECO:0000313" key="2">
    <source>
        <dbReference type="EMBL" id="VYS76648.1"/>
    </source>
</evidence>
<keyword evidence="2" id="KW-0808">Transferase</keyword>
<dbReference type="SUPFAM" id="SSF53756">
    <property type="entry name" value="UDP-Glycosyltransferase/glycogen phosphorylase"/>
    <property type="match status" value="1"/>
</dbReference>
<dbReference type="InterPro" id="IPR001296">
    <property type="entry name" value="Glyco_trans_1"/>
</dbReference>
<name>A0A6N2R7X1_9FIRM</name>
<dbReference type="Gene3D" id="3.40.50.2000">
    <property type="entry name" value="Glycogen Phosphorylase B"/>
    <property type="match status" value="2"/>
</dbReference>
<dbReference type="EC" id="2.4.1.301" evidence="2"/>
<dbReference type="EMBL" id="CACRTG010000001">
    <property type="protein sequence ID" value="VYS76648.1"/>
    <property type="molecule type" value="Genomic_DNA"/>
</dbReference>
<dbReference type="Pfam" id="PF00534">
    <property type="entry name" value="Glycos_transf_1"/>
    <property type="match status" value="1"/>
</dbReference>
<reference evidence="2" key="1">
    <citation type="submission" date="2019-11" db="EMBL/GenBank/DDBJ databases">
        <authorList>
            <person name="Feng L."/>
        </authorList>
    </citation>
    <scope>NUCLEOTIDE SEQUENCE</scope>
    <source>
        <strain evidence="2">CnexileLFYP112</strain>
    </source>
</reference>
<dbReference type="CDD" id="cd03811">
    <property type="entry name" value="GT4_GT28_WabH-like"/>
    <property type="match status" value="1"/>
</dbReference>
<accession>A0A6N2R7X1</accession>
<proteinExistence type="predicted"/>
<dbReference type="PANTHER" id="PTHR12526:SF630">
    <property type="entry name" value="GLYCOSYLTRANSFERASE"/>
    <property type="match status" value="1"/>
</dbReference>